<dbReference type="Gene3D" id="1.10.1180.10">
    <property type="entry name" value="B transposition protein, C-terminal domain"/>
    <property type="match status" value="1"/>
</dbReference>
<gene>
    <name evidence="3" type="ORF">OINT_1001790</name>
</gene>
<dbReference type="PANTHER" id="PTHR35894:SF5">
    <property type="entry name" value="MU-LIKE PROPHAGE FLUMU DNA TRANSPOSITION PROTEIN B"/>
    <property type="match status" value="1"/>
</dbReference>
<dbReference type="SUPFAM" id="SSF47681">
    <property type="entry name" value="C-terminal domain of B transposition protein"/>
    <property type="match status" value="1"/>
</dbReference>
<sequence length="348" mass="38877">MKDVNNTIGNRAANAWERPLTGPELTANRTQQDIDTWWALIDRLLPVVSVNKWSKIETARRIGMPESTFSAWFSGRYNGRLDAQNKLVQQWLDAVDEAAELDTLPSSPSFFLTRTAAEIEAALKWAQKGPDLVMVTQPAGVGKTMTCRQYRATRPHVYMVTMSPHTRTVHGMMVDLASELEVMQHNPAKLTRAIGNRLARAGAPTLLIVDEAQNLVNEAIDQLRHFVDVYNCGVALIGNDEIHSRYTKRQDMPSEGSKNAQLRSRIGKRLNYAKPHKEDLLAFIEAWDVTDKATVELLLGIGMKGGALRQIDKTMRLANEVAQGLGMSVTYDIVKKAWENRDVEGLVA</sequence>
<dbReference type="EMBL" id="ACQA01000001">
    <property type="protein sequence ID" value="EEQ96363.1"/>
    <property type="molecule type" value="Genomic_DNA"/>
</dbReference>
<evidence type="ECO:0000259" key="1">
    <source>
        <dbReference type="Pfam" id="PF09077"/>
    </source>
</evidence>
<dbReference type="Gene3D" id="3.40.50.300">
    <property type="entry name" value="P-loop containing nucleotide triphosphate hydrolases"/>
    <property type="match status" value="1"/>
</dbReference>
<proteinExistence type="predicted"/>
<dbReference type="GeneID" id="57307759"/>
<dbReference type="InterPro" id="IPR052026">
    <property type="entry name" value="ExeA_AAA_ATPase_DNA-bind"/>
</dbReference>
<protein>
    <submittedName>
        <fullName evidence="3">Prophage MuSo2, DNA transposition protein</fullName>
    </submittedName>
</protein>
<dbReference type="SUPFAM" id="SSF52540">
    <property type="entry name" value="P-loop containing nucleoside triphosphate hydrolases"/>
    <property type="match status" value="1"/>
</dbReference>
<dbReference type="Proteomes" id="UP000004386">
    <property type="component" value="Unassembled WGS sequence"/>
</dbReference>
<dbReference type="AlphaFoldDB" id="C4WG56"/>
<dbReference type="Pfam" id="PF09077">
    <property type="entry name" value="Phage-MuB_C"/>
    <property type="match status" value="1"/>
</dbReference>
<dbReference type="GO" id="GO:0016887">
    <property type="term" value="F:ATP hydrolysis activity"/>
    <property type="evidence" value="ECO:0007669"/>
    <property type="project" value="InterPro"/>
</dbReference>
<accession>C4WG56</accession>
<evidence type="ECO:0000313" key="4">
    <source>
        <dbReference type="Proteomes" id="UP000004386"/>
    </source>
</evidence>
<evidence type="ECO:0000259" key="2">
    <source>
        <dbReference type="Pfam" id="PF13401"/>
    </source>
</evidence>
<dbReference type="RefSeq" id="WP_006467447.1">
    <property type="nucleotide sequence ID" value="NZ_ACQA01000001.1"/>
</dbReference>
<dbReference type="Gene3D" id="1.10.260.40">
    <property type="entry name" value="lambda repressor-like DNA-binding domains"/>
    <property type="match status" value="1"/>
</dbReference>
<name>C4WG56_9HYPH</name>
<dbReference type="InterPro" id="IPR009084">
    <property type="entry name" value="B_transpositn_C"/>
</dbReference>
<dbReference type="Pfam" id="PF13401">
    <property type="entry name" value="AAA_22"/>
    <property type="match status" value="1"/>
</dbReference>
<dbReference type="InterPro" id="IPR049945">
    <property type="entry name" value="AAA_22"/>
</dbReference>
<dbReference type="InterPro" id="IPR027417">
    <property type="entry name" value="P-loop_NTPase"/>
</dbReference>
<evidence type="ECO:0000313" key="3">
    <source>
        <dbReference type="EMBL" id="EEQ96363.1"/>
    </source>
</evidence>
<feature type="domain" description="ORC1/DEAH AAA+ ATPase" evidence="2">
    <location>
        <begin position="129"/>
        <end position="244"/>
    </location>
</feature>
<dbReference type="InterPro" id="IPR010982">
    <property type="entry name" value="Lambda_DNA-bd_dom_sf"/>
</dbReference>
<dbReference type="InterPro" id="IPR036733">
    <property type="entry name" value="B_transposit_C_sf"/>
</dbReference>
<dbReference type="HOGENOM" id="CLU_056183_0_0_5"/>
<feature type="domain" description="B transposition protein C-terminal" evidence="1">
    <location>
        <begin position="264"/>
        <end position="339"/>
    </location>
</feature>
<dbReference type="PANTHER" id="PTHR35894">
    <property type="entry name" value="GENERAL SECRETION PATHWAY PROTEIN A-RELATED"/>
    <property type="match status" value="1"/>
</dbReference>
<reference evidence="3 4" key="1">
    <citation type="submission" date="2009-05" db="EMBL/GenBank/DDBJ databases">
        <authorList>
            <person name="Setubal J.C."/>
            <person name="Boyle S."/>
            <person name="Crasta O.R."/>
            <person name="Gillespie J.J."/>
            <person name="Kenyon R.W."/>
            <person name="Lu J."/>
            <person name="Mane S."/>
            <person name="Nagrani S."/>
            <person name="Shallom J.M."/>
            <person name="Shallom S."/>
            <person name="Shukla M."/>
            <person name="Snyder E.E."/>
            <person name="Sobral B.W."/>
            <person name="Wattam A.R."/>
            <person name="Will R."/>
            <person name="Williams K."/>
            <person name="Yoo H."/>
            <person name="Munk C."/>
            <person name="Tapia R."/>
            <person name="Green L."/>
            <person name="Rogers Y."/>
            <person name="Detter J.C."/>
            <person name="Bruce D."/>
            <person name="Brettin T.S."/>
            <person name="Tsolis R."/>
        </authorList>
    </citation>
    <scope>NUCLEOTIDE SEQUENCE [LARGE SCALE GENOMIC DNA]</scope>
    <source>
        <strain evidence="3 4">LMG 3301</strain>
    </source>
</reference>
<organism evidence="3 4">
    <name type="scientific">Brucella intermedia LMG 3301</name>
    <dbReference type="NCBI Taxonomy" id="641118"/>
    <lineage>
        <taxon>Bacteria</taxon>
        <taxon>Pseudomonadati</taxon>
        <taxon>Pseudomonadota</taxon>
        <taxon>Alphaproteobacteria</taxon>
        <taxon>Hyphomicrobiales</taxon>
        <taxon>Brucellaceae</taxon>
        <taxon>Brucella/Ochrobactrum group</taxon>
        <taxon>Brucella</taxon>
    </lineage>
</organism>
<dbReference type="GO" id="GO:0006313">
    <property type="term" value="P:DNA transposition"/>
    <property type="evidence" value="ECO:0007669"/>
    <property type="project" value="InterPro"/>
</dbReference>
<comment type="caution">
    <text evidence="3">The sequence shown here is derived from an EMBL/GenBank/DDBJ whole genome shotgun (WGS) entry which is preliminary data.</text>
</comment>
<dbReference type="GO" id="GO:0003677">
    <property type="term" value="F:DNA binding"/>
    <property type="evidence" value="ECO:0007669"/>
    <property type="project" value="InterPro"/>
</dbReference>